<feature type="coiled-coil region" evidence="1">
    <location>
        <begin position="162"/>
        <end position="189"/>
    </location>
</feature>
<protein>
    <submittedName>
        <fullName evidence="3">RNA-directed DNA polymerase from mobile element jockey-like</fullName>
    </submittedName>
</protein>
<keyword evidence="4" id="KW-1185">Reference proteome</keyword>
<organism evidence="3 4">
    <name type="scientific">Brachionus plicatilis</name>
    <name type="common">Marine rotifer</name>
    <name type="synonym">Brachionus muelleri</name>
    <dbReference type="NCBI Taxonomy" id="10195"/>
    <lineage>
        <taxon>Eukaryota</taxon>
        <taxon>Metazoa</taxon>
        <taxon>Spiralia</taxon>
        <taxon>Gnathifera</taxon>
        <taxon>Rotifera</taxon>
        <taxon>Eurotatoria</taxon>
        <taxon>Monogononta</taxon>
        <taxon>Pseudotrocha</taxon>
        <taxon>Ploima</taxon>
        <taxon>Brachionidae</taxon>
        <taxon>Brachionus</taxon>
    </lineage>
</organism>
<feature type="domain" description="Endonuclease/exonuclease/phosphatase" evidence="2">
    <location>
        <begin position="437"/>
        <end position="588"/>
    </location>
</feature>
<keyword evidence="3" id="KW-0548">Nucleotidyltransferase</keyword>
<dbReference type="InterPro" id="IPR005135">
    <property type="entry name" value="Endo/exonuclease/phosphatase"/>
</dbReference>
<dbReference type="Proteomes" id="UP000276133">
    <property type="component" value="Unassembled WGS sequence"/>
</dbReference>
<keyword evidence="1" id="KW-0175">Coiled coil</keyword>
<gene>
    <name evidence="3" type="ORF">BpHYR1_036336</name>
</gene>
<dbReference type="GO" id="GO:0003964">
    <property type="term" value="F:RNA-directed DNA polymerase activity"/>
    <property type="evidence" value="ECO:0007669"/>
    <property type="project" value="UniProtKB-KW"/>
</dbReference>
<dbReference type="SUPFAM" id="SSF56219">
    <property type="entry name" value="DNase I-like"/>
    <property type="match status" value="1"/>
</dbReference>
<name>A0A3M7QFY9_BRAPC</name>
<dbReference type="PANTHER" id="PTHR37445:SF3">
    <property type="entry name" value="ZINC FINGER PHD-TYPE DOMAIN-CONTAINING PROTEIN"/>
    <property type="match status" value="1"/>
</dbReference>
<dbReference type="OrthoDB" id="10237685at2759"/>
<dbReference type="Gene3D" id="3.60.10.10">
    <property type="entry name" value="Endonuclease/exonuclease/phosphatase"/>
    <property type="match status" value="1"/>
</dbReference>
<keyword evidence="3" id="KW-0695">RNA-directed DNA polymerase</keyword>
<reference evidence="3 4" key="1">
    <citation type="journal article" date="2018" name="Sci. Rep.">
        <title>Genomic signatures of local adaptation to the degree of environmental predictability in rotifers.</title>
        <authorList>
            <person name="Franch-Gras L."/>
            <person name="Hahn C."/>
            <person name="Garcia-Roger E.M."/>
            <person name="Carmona M.J."/>
            <person name="Serra M."/>
            <person name="Gomez A."/>
        </authorList>
    </citation>
    <scope>NUCLEOTIDE SEQUENCE [LARGE SCALE GENOMIC DNA]</scope>
    <source>
        <strain evidence="3">HYR1</strain>
    </source>
</reference>
<keyword evidence="3" id="KW-0808">Transferase</keyword>
<dbReference type="Pfam" id="PF03372">
    <property type="entry name" value="Exo_endo_phos"/>
    <property type="match status" value="1"/>
</dbReference>
<evidence type="ECO:0000259" key="2">
    <source>
        <dbReference type="Pfam" id="PF03372"/>
    </source>
</evidence>
<comment type="caution">
    <text evidence="3">The sequence shown here is derived from an EMBL/GenBank/DDBJ whole genome shotgun (WGS) entry which is preliminary data.</text>
</comment>
<dbReference type="AlphaFoldDB" id="A0A3M7QFY9"/>
<dbReference type="PANTHER" id="PTHR37445">
    <property type="entry name" value="PROTEIN CBG24663"/>
    <property type="match status" value="1"/>
</dbReference>
<proteinExistence type="predicted"/>
<sequence>MYFVESVLEIFMLKKIIPIMSATFFSVRTLIQVTLTLTRPKVFLFNLKHTSQNSNFVHPFKIKQLLLLNGQKISPPKYTDQCPSAKIGTVNTVTFTFYLFFCNDLDFTIETSDGPGTPVSTQMNLNVISSQANKKSKTRPINEVDNSPLFDDESHKALRTKVLNLEIENEAQKSLIDKLTNKLNDLVNKVLAINTYDAYVIEQKKLPDQRSNQKPAVSEYQINVLNSASDEINEQERRKKKLIVFGVPISKKKEALDRKRNDEEEINKILEFINDGIKTEKIVIRFKPKSESDTTTPILIKFKDEVTRNEILSKAKKLRSEKNAFQRIYLNPDLTIAQQHNYKRLREECKNANTNEVDKRYMHVIRNNSVRRGIRNDPKQNVGSSKEKQSYFINERSPDFPKSSQMQTNIVMSPKLTRNKEKTQLQSTDLNIICYNCKNIQSNYLYVQKLLKENDIIFLSETWLKDKDSFSEQIFEDSLTYFQSGMDHYFGRGRPYGGIGWIVSKKIDKPMISEVKFHSRRISSIEKGNFTLIGVYLTSNDSTKESVIEHKIDLAELNEVTGELQRQEKLYLIIGDFNSDPWRNNTYDKQLVDFLIEKDLNCLEKNF</sequence>
<dbReference type="InterPro" id="IPR036691">
    <property type="entry name" value="Endo/exonu/phosph_ase_sf"/>
</dbReference>
<evidence type="ECO:0000313" key="4">
    <source>
        <dbReference type="Proteomes" id="UP000276133"/>
    </source>
</evidence>
<evidence type="ECO:0000313" key="3">
    <source>
        <dbReference type="EMBL" id="RNA10357.1"/>
    </source>
</evidence>
<accession>A0A3M7QFY9</accession>
<dbReference type="EMBL" id="REGN01006230">
    <property type="protein sequence ID" value="RNA10357.1"/>
    <property type="molecule type" value="Genomic_DNA"/>
</dbReference>
<evidence type="ECO:0000256" key="1">
    <source>
        <dbReference type="SAM" id="Coils"/>
    </source>
</evidence>